<evidence type="ECO:0000259" key="2">
    <source>
        <dbReference type="Pfam" id="PF01494"/>
    </source>
</evidence>
<dbReference type="GO" id="GO:0018673">
    <property type="term" value="F:anthraniloyl-CoA monooxygenase activity"/>
    <property type="evidence" value="ECO:0007669"/>
    <property type="project" value="UniProtKB-EC"/>
</dbReference>
<proteinExistence type="predicted"/>
<dbReference type="InterPro" id="IPR001155">
    <property type="entry name" value="OxRdtase_FMN_N"/>
</dbReference>
<dbReference type="NCBIfam" id="NF006101">
    <property type="entry name" value="PRK08255.1"/>
    <property type="match status" value="1"/>
</dbReference>
<keyword evidence="3" id="KW-0503">Monooxygenase</keyword>
<dbReference type="AlphaFoldDB" id="A0A7W5ZSS4"/>
<dbReference type="PRINTS" id="PR00420">
    <property type="entry name" value="RNGMNOXGNASE"/>
</dbReference>
<dbReference type="CDD" id="cd02932">
    <property type="entry name" value="OYE_YqiM_FMN"/>
    <property type="match status" value="1"/>
</dbReference>
<dbReference type="EC" id="1.14.13.40" evidence="3"/>
<dbReference type="RefSeq" id="WP_183611587.1">
    <property type="nucleotide sequence ID" value="NZ_JACICY010000001.1"/>
</dbReference>
<dbReference type="GO" id="GO:0050661">
    <property type="term" value="F:NADP binding"/>
    <property type="evidence" value="ECO:0007669"/>
    <property type="project" value="InterPro"/>
</dbReference>
<dbReference type="InterPro" id="IPR013785">
    <property type="entry name" value="Aldolase_TIM"/>
</dbReference>
<dbReference type="GO" id="GO:0010181">
    <property type="term" value="F:FMN binding"/>
    <property type="evidence" value="ECO:0007669"/>
    <property type="project" value="InterPro"/>
</dbReference>
<feature type="domain" description="FAD-binding" evidence="2">
    <location>
        <begin position="5"/>
        <end position="324"/>
    </location>
</feature>
<reference evidence="3 4" key="1">
    <citation type="submission" date="2020-08" db="EMBL/GenBank/DDBJ databases">
        <title>Genomic Encyclopedia of Type Strains, Phase IV (KMG-IV): sequencing the most valuable type-strain genomes for metagenomic binning, comparative biology and taxonomic classification.</title>
        <authorList>
            <person name="Goeker M."/>
        </authorList>
    </citation>
    <scope>NUCLEOTIDE SEQUENCE [LARGE SCALE GENOMIC DNA]</scope>
    <source>
        <strain evidence="3 4">DSM 14552</strain>
    </source>
</reference>
<dbReference type="EMBL" id="JACICY010000001">
    <property type="protein sequence ID" value="MBB3859343.1"/>
    <property type="molecule type" value="Genomic_DNA"/>
</dbReference>
<dbReference type="GO" id="GO:0003959">
    <property type="term" value="F:NADPH dehydrogenase activity"/>
    <property type="evidence" value="ECO:0007669"/>
    <property type="project" value="InterPro"/>
</dbReference>
<dbReference type="GO" id="GO:0071949">
    <property type="term" value="F:FAD binding"/>
    <property type="evidence" value="ECO:0007669"/>
    <property type="project" value="InterPro"/>
</dbReference>
<accession>A0A7W5ZSS4</accession>
<comment type="caution">
    <text evidence="3">The sequence shown here is derived from an EMBL/GenBank/DDBJ whole genome shotgun (WGS) entry which is preliminary data.</text>
</comment>
<protein>
    <submittedName>
        <fullName evidence="3">Anthraniloyl-CoA monooxygenase</fullName>
        <ecNumber evidence="3">1.14.13.40</ecNumber>
    </submittedName>
</protein>
<dbReference type="InterPro" id="IPR036188">
    <property type="entry name" value="FAD/NAD-bd_sf"/>
</dbReference>
<dbReference type="SUPFAM" id="SSF51905">
    <property type="entry name" value="FAD/NAD(P)-binding domain"/>
    <property type="match status" value="1"/>
</dbReference>
<evidence type="ECO:0000313" key="4">
    <source>
        <dbReference type="Proteomes" id="UP000562395"/>
    </source>
</evidence>
<dbReference type="Gene3D" id="3.30.9.20">
    <property type="match status" value="1"/>
</dbReference>
<evidence type="ECO:0000259" key="1">
    <source>
        <dbReference type="Pfam" id="PF00724"/>
    </source>
</evidence>
<dbReference type="InterPro" id="IPR002938">
    <property type="entry name" value="FAD-bd"/>
</dbReference>
<gene>
    <name evidence="3" type="ORF">GGQ88_000583</name>
</gene>
<dbReference type="Proteomes" id="UP000562395">
    <property type="component" value="Unassembled WGS sequence"/>
</dbReference>
<dbReference type="SUPFAM" id="SSF51395">
    <property type="entry name" value="FMN-linked oxidoreductases"/>
    <property type="match status" value="1"/>
</dbReference>
<dbReference type="PANTHER" id="PTHR43303">
    <property type="entry name" value="NADPH DEHYDROGENASE C23G7.10C-RELATED"/>
    <property type="match status" value="1"/>
</dbReference>
<dbReference type="PANTHER" id="PTHR43303:SF3">
    <property type="entry name" value="BLR3436 PROTEIN"/>
    <property type="match status" value="1"/>
</dbReference>
<dbReference type="Gene3D" id="3.50.50.60">
    <property type="entry name" value="FAD/NAD(P)-binding domain"/>
    <property type="match status" value="1"/>
</dbReference>
<name>A0A7W5ZSS4_9SPHN</name>
<feature type="domain" description="NADH:flavin oxidoreductase/NADH oxidase N-terminal" evidence="1">
    <location>
        <begin position="398"/>
        <end position="734"/>
    </location>
</feature>
<keyword evidence="4" id="KW-1185">Reference proteome</keyword>
<evidence type="ECO:0000313" key="3">
    <source>
        <dbReference type="EMBL" id="MBB3859343.1"/>
    </source>
</evidence>
<sequence length="765" mass="83639">MRIACLGGGPAGLYFAISTKLRDPQHEIHVFERHKRGETFGWGVVFSDQTMGNLVANDPVSAAAMTESFAHWDDIEVSVSGQSVSSGGHGFIGIGRRNLLRILTERAEQLGVVVHFESEFDGDVSDFGDYDLIVASDGINSQVRTKYADKFDVDIDVRRNRFCWLGTTRMFDAFAFLFEKTEAGWIWAHAYRFDDTHSTFIVECSPETWTGLGLDQMEPEESIALCERIFARHLDGHALLTNAAHLRGSAAWINFRRILCERWSFDNVVLLGDAAHTAHFSIGSGTKLALEDAIKLADVISRPGALDRATMARALEEYQEERHVEVLKIQNSARNSTEWFEALDRYIGFDPLQFTYSLMTRSQRVSHENLRLRDPAWLDGVERWFSERSEANNTCQPMFAPFSLRGMTLANRVVVPPMLTYNAAADGSASPFHSVHYGARALGGAGLIMTETLAVSAEGRATPACPGLYDDQQIAAWQDINAFAHNHSKARTCAQIGHAGPRASCEVPFDVPTDTPLADSWPVIAASAIPWKVGGLMPHAVEVSEMPGIIEDFVAATRRAQAAGFDMIEIHAGHGSLLSSFITPVLNHRTDEYGGSLENRLRLPLAVTAAVRAAWPADKPLAVRISANDWVGDQGVTPQEAVEIARYFKDAGVDLIDVSSGETASVASPVYGRMFQTPLADRIRNAALIPVIAVGNIVDSDQVNSIVTAGRADLVALGRPHLADPVWTLRAAAACDDQGQFVPAPYVLGQQQAIRLSKQAQSGKA</sequence>
<dbReference type="Pfam" id="PF00724">
    <property type="entry name" value="Oxidored_FMN"/>
    <property type="match status" value="1"/>
</dbReference>
<keyword evidence="3" id="KW-0560">Oxidoreductase</keyword>
<dbReference type="Pfam" id="PF01494">
    <property type="entry name" value="FAD_binding_3"/>
    <property type="match status" value="1"/>
</dbReference>
<dbReference type="InterPro" id="IPR044152">
    <property type="entry name" value="YqjM-like"/>
</dbReference>
<organism evidence="3 4">
    <name type="scientific">Novosphingobium hassiacum</name>
    <dbReference type="NCBI Taxonomy" id="173676"/>
    <lineage>
        <taxon>Bacteria</taxon>
        <taxon>Pseudomonadati</taxon>
        <taxon>Pseudomonadota</taxon>
        <taxon>Alphaproteobacteria</taxon>
        <taxon>Sphingomonadales</taxon>
        <taxon>Sphingomonadaceae</taxon>
        <taxon>Novosphingobium</taxon>
    </lineage>
</organism>
<dbReference type="Gene3D" id="3.20.20.70">
    <property type="entry name" value="Aldolase class I"/>
    <property type="match status" value="1"/>
</dbReference>